<gene>
    <name evidence="2" type="primary">Acey_s0363.g3534</name>
    <name evidence="2" type="ORF">Y032_0363g3534</name>
</gene>
<dbReference type="Proteomes" id="UP000024635">
    <property type="component" value="Unassembled WGS sequence"/>
</dbReference>
<sequence>MGFDLQSYYREICENHIIHPIPSRATVETTAMTSLAKKSKAQMAPKQKGKLPATTRKQLVQEIEEFLEAHREEAEKRIKLRLENADKRYFQLRDDIIKAAEEILPKSVLDANLFEFIQSGSTVNDQEEVADELPASNEAVSSENIDIASSAVAAFENLSIPVERSSKASLKVERCSKASHFFPSVEYVLPGFSVQTPLQDKVGLSNLPSVIHPKVEQLRANHFRAARGNEIAFSVDGSPIVVQSENRSDPESIVLRQMMEGNEEAFSPDSRAVVANFKNLLRQKAAEAAGLSQELD</sequence>
<keyword evidence="1" id="KW-0175">Coiled coil</keyword>
<protein>
    <submittedName>
        <fullName evidence="2">Uncharacterized protein</fullName>
    </submittedName>
</protein>
<name>A0A016RVB8_9BILA</name>
<evidence type="ECO:0000313" key="2">
    <source>
        <dbReference type="EMBL" id="EYB82278.1"/>
    </source>
</evidence>
<proteinExistence type="predicted"/>
<organism evidence="2 3">
    <name type="scientific">Ancylostoma ceylanicum</name>
    <dbReference type="NCBI Taxonomy" id="53326"/>
    <lineage>
        <taxon>Eukaryota</taxon>
        <taxon>Metazoa</taxon>
        <taxon>Ecdysozoa</taxon>
        <taxon>Nematoda</taxon>
        <taxon>Chromadorea</taxon>
        <taxon>Rhabditida</taxon>
        <taxon>Rhabditina</taxon>
        <taxon>Rhabditomorpha</taxon>
        <taxon>Strongyloidea</taxon>
        <taxon>Ancylostomatidae</taxon>
        <taxon>Ancylostomatinae</taxon>
        <taxon>Ancylostoma</taxon>
    </lineage>
</organism>
<accession>A0A016RVB8</accession>
<reference evidence="3" key="1">
    <citation type="journal article" date="2015" name="Nat. Genet.">
        <title>The genome and transcriptome of the zoonotic hookworm Ancylostoma ceylanicum identify infection-specific gene families.</title>
        <authorList>
            <person name="Schwarz E.M."/>
            <person name="Hu Y."/>
            <person name="Antoshechkin I."/>
            <person name="Miller M.M."/>
            <person name="Sternberg P.W."/>
            <person name="Aroian R.V."/>
        </authorList>
    </citation>
    <scope>NUCLEOTIDE SEQUENCE</scope>
    <source>
        <strain evidence="3">HY135</strain>
    </source>
</reference>
<dbReference type="EMBL" id="JARK01001699">
    <property type="protein sequence ID" value="EYB82278.1"/>
    <property type="molecule type" value="Genomic_DNA"/>
</dbReference>
<feature type="coiled-coil region" evidence="1">
    <location>
        <begin position="56"/>
        <end position="102"/>
    </location>
</feature>
<keyword evidence="3" id="KW-1185">Reference proteome</keyword>
<comment type="caution">
    <text evidence="2">The sequence shown here is derived from an EMBL/GenBank/DDBJ whole genome shotgun (WGS) entry which is preliminary data.</text>
</comment>
<evidence type="ECO:0000313" key="3">
    <source>
        <dbReference type="Proteomes" id="UP000024635"/>
    </source>
</evidence>
<evidence type="ECO:0000256" key="1">
    <source>
        <dbReference type="SAM" id="Coils"/>
    </source>
</evidence>
<dbReference type="OrthoDB" id="5869586at2759"/>
<dbReference type="AlphaFoldDB" id="A0A016RVB8"/>